<keyword evidence="3" id="KW-1185">Reference proteome</keyword>
<evidence type="ECO:0000313" key="2">
    <source>
        <dbReference type="EMBL" id="SJZ51935.1"/>
    </source>
</evidence>
<dbReference type="EMBL" id="FUXL01000001">
    <property type="protein sequence ID" value="SJZ51935.1"/>
    <property type="molecule type" value="Genomic_DNA"/>
</dbReference>
<sequence>MTTIRNLLFRSATPFTVGLFLVSAISGTALFFGWAGRFFHEMHEVLSMILLIPIGLHLWRNWHAFANYFHGKWMPVALVLSLLAAGYYLLQPLPAGGGRGGNAAFALMRAAQSASVAELAPVVRLDAAEAVKRLDDAGYGPILADDSISTIAGRHGVDASIVFSKLLASAATADGRAQGR</sequence>
<keyword evidence="1" id="KW-0812">Transmembrane</keyword>
<name>A0A1T4LB22_9HYPH</name>
<evidence type="ECO:0000313" key="3">
    <source>
        <dbReference type="Proteomes" id="UP000190135"/>
    </source>
</evidence>
<keyword evidence="1" id="KW-1133">Transmembrane helix</keyword>
<dbReference type="RefSeq" id="WP_131829836.1">
    <property type="nucleotide sequence ID" value="NZ_FUXL01000001.1"/>
</dbReference>
<reference evidence="2 3" key="1">
    <citation type="submission" date="2017-02" db="EMBL/GenBank/DDBJ databases">
        <authorList>
            <person name="Peterson S.W."/>
        </authorList>
    </citation>
    <scope>NUCLEOTIDE SEQUENCE [LARGE SCALE GENOMIC DNA]</scope>
    <source>
        <strain evidence="2 3">USBA 369</strain>
    </source>
</reference>
<proteinExistence type="predicted"/>
<organism evidence="2 3">
    <name type="scientific">Consotaella salsifontis</name>
    <dbReference type="NCBI Taxonomy" id="1365950"/>
    <lineage>
        <taxon>Bacteria</taxon>
        <taxon>Pseudomonadati</taxon>
        <taxon>Pseudomonadota</taxon>
        <taxon>Alphaproteobacteria</taxon>
        <taxon>Hyphomicrobiales</taxon>
        <taxon>Aurantimonadaceae</taxon>
        <taxon>Consotaella</taxon>
    </lineage>
</organism>
<dbReference type="STRING" id="1365950.SAMN05428963_101142"/>
<protein>
    <recommendedName>
        <fullName evidence="4">DUF4405 domain-containing protein</fullName>
    </recommendedName>
</protein>
<dbReference type="AlphaFoldDB" id="A0A1T4LB22"/>
<feature type="transmembrane region" description="Helical" evidence="1">
    <location>
        <begin position="73"/>
        <end position="90"/>
    </location>
</feature>
<feature type="transmembrane region" description="Helical" evidence="1">
    <location>
        <begin position="12"/>
        <end position="33"/>
    </location>
</feature>
<dbReference type="OrthoDB" id="5339490at2"/>
<gene>
    <name evidence="2" type="ORF">SAMN05428963_101142</name>
</gene>
<evidence type="ECO:0008006" key="4">
    <source>
        <dbReference type="Google" id="ProtNLM"/>
    </source>
</evidence>
<keyword evidence="1" id="KW-0472">Membrane</keyword>
<feature type="transmembrane region" description="Helical" evidence="1">
    <location>
        <begin position="45"/>
        <end position="61"/>
    </location>
</feature>
<evidence type="ECO:0000256" key="1">
    <source>
        <dbReference type="SAM" id="Phobius"/>
    </source>
</evidence>
<dbReference type="Proteomes" id="UP000190135">
    <property type="component" value="Unassembled WGS sequence"/>
</dbReference>
<accession>A0A1T4LB22</accession>